<dbReference type="RefSeq" id="WP_196294655.1">
    <property type="nucleotide sequence ID" value="NZ_JADQDM010000013.1"/>
</dbReference>
<dbReference type="PROSITE" id="PS50853">
    <property type="entry name" value="FN3"/>
    <property type="match status" value="1"/>
</dbReference>
<gene>
    <name evidence="5" type="ORF">I2H31_19055</name>
</gene>
<name>A0ABS0I8C0_9BACT</name>
<dbReference type="SUPFAM" id="SSF49265">
    <property type="entry name" value="Fibronectin type III"/>
    <property type="match status" value="1"/>
</dbReference>
<dbReference type="Proteomes" id="UP000618931">
    <property type="component" value="Unassembled WGS sequence"/>
</dbReference>
<dbReference type="InterPro" id="IPR013783">
    <property type="entry name" value="Ig-like_fold"/>
</dbReference>
<keyword evidence="1" id="KW-0732">Signal</keyword>
<evidence type="ECO:0000256" key="1">
    <source>
        <dbReference type="ARBA" id="ARBA00022729"/>
    </source>
</evidence>
<dbReference type="PANTHER" id="PTHR35580:SF1">
    <property type="entry name" value="PHYTASE-LIKE DOMAIN-CONTAINING PROTEIN"/>
    <property type="match status" value="1"/>
</dbReference>
<reference evidence="5 6" key="1">
    <citation type="submission" date="2020-11" db="EMBL/GenBank/DDBJ databases">
        <authorList>
            <person name="Kim M.K."/>
        </authorList>
    </citation>
    <scope>NUCLEOTIDE SEQUENCE [LARGE SCALE GENOMIC DNA]</scope>
    <source>
        <strain evidence="5 6">BT662</strain>
    </source>
</reference>
<organism evidence="5 6">
    <name type="scientific">Hymenobacter ruricola</name>
    <dbReference type="NCBI Taxonomy" id="2791023"/>
    <lineage>
        <taxon>Bacteria</taxon>
        <taxon>Pseudomonadati</taxon>
        <taxon>Bacteroidota</taxon>
        <taxon>Cytophagia</taxon>
        <taxon>Cytophagales</taxon>
        <taxon>Hymenobacteraceae</taxon>
        <taxon>Hymenobacter</taxon>
    </lineage>
</organism>
<dbReference type="InterPro" id="IPR003961">
    <property type="entry name" value="FN3_dom"/>
</dbReference>
<keyword evidence="6" id="KW-1185">Reference proteome</keyword>
<dbReference type="CDD" id="cd00603">
    <property type="entry name" value="IPT_PCSR"/>
    <property type="match status" value="1"/>
</dbReference>
<dbReference type="PANTHER" id="PTHR35580">
    <property type="entry name" value="CELL SURFACE GLYCOPROTEIN (S-LAYER PROTEIN)-LIKE PROTEIN"/>
    <property type="match status" value="1"/>
</dbReference>
<evidence type="ECO:0000256" key="3">
    <source>
        <dbReference type="SAM" id="MobiDB-lite"/>
    </source>
</evidence>
<dbReference type="SMART" id="SM00560">
    <property type="entry name" value="LamGL"/>
    <property type="match status" value="1"/>
</dbReference>
<dbReference type="Pfam" id="PF01833">
    <property type="entry name" value="TIG"/>
    <property type="match status" value="3"/>
</dbReference>
<comment type="caution">
    <text evidence="5">The sequence shown here is derived from an EMBL/GenBank/DDBJ whole genome shotgun (WGS) entry which is preliminary data.</text>
</comment>
<accession>A0ABS0I8C0</accession>
<dbReference type="InterPro" id="IPR014756">
    <property type="entry name" value="Ig_E-set"/>
</dbReference>
<evidence type="ECO:0000313" key="5">
    <source>
        <dbReference type="EMBL" id="MBF9223211.1"/>
    </source>
</evidence>
<feature type="region of interest" description="Disordered" evidence="3">
    <location>
        <begin position="1"/>
        <end position="21"/>
    </location>
</feature>
<feature type="domain" description="Fibronectin type-III" evidence="4">
    <location>
        <begin position="1011"/>
        <end position="1107"/>
    </location>
</feature>
<dbReference type="SMART" id="SM00429">
    <property type="entry name" value="IPT"/>
    <property type="match status" value="3"/>
</dbReference>
<dbReference type="Pfam" id="PF13385">
    <property type="entry name" value="Laminin_G_3"/>
    <property type="match status" value="1"/>
</dbReference>
<dbReference type="InterPro" id="IPR036116">
    <property type="entry name" value="FN3_sf"/>
</dbReference>
<feature type="non-terminal residue" evidence="5">
    <location>
        <position position="1"/>
    </location>
</feature>
<dbReference type="InterPro" id="IPR052918">
    <property type="entry name" value="Motility_Chemotaxis_Reg"/>
</dbReference>
<dbReference type="CDD" id="cd00063">
    <property type="entry name" value="FN3"/>
    <property type="match status" value="1"/>
</dbReference>
<dbReference type="InterPro" id="IPR002909">
    <property type="entry name" value="IPT_dom"/>
</dbReference>
<dbReference type="InterPro" id="IPR013320">
    <property type="entry name" value="ConA-like_dom_sf"/>
</dbReference>
<evidence type="ECO:0000256" key="2">
    <source>
        <dbReference type="ARBA" id="ARBA00023157"/>
    </source>
</evidence>
<keyword evidence="2" id="KW-1015">Disulfide bond</keyword>
<sequence length="1282" mass="125722">FVAKYTDPGTGLSTTNGGAVSGGGTDIDAGQGVAVSSAGGVASVYVTGYFTTSATIAGTALPPAGGQDVFVAKYTDPGTGLSTTNGGAVSGGGTGTDAGQGVAVSSTGGVASVYVTGYFQTAATVAGTALTAAGFQDLFVAKYTDSGTGLSTTNGGAVSGGGSAGSDQSNGVAVSSAGGVVSVYVTGYFTTSATIAGTALTAAGGQDVFVAKYTDAGTGLTNTNGGAVSGGGSAGSDQSNGVAVSSAGGVASVYVTGYFRTAATVAGTALTGAGGADLFVAKYTDSGTGLTSTSGGAVSGGGTGNDFGSGVAIAGQQVYVGGYITPSARFGSTTLANPAGSNTNVLTRVTDVSLTPLAPTITSFTPLSGPVGTAVTITGTNLAGATSVSFNGTAAGFVVNSATQITATVPAGATTGVLAVTTPGGTATSAASFTVISVPTISSFTPASGPTGTTVALTGTNLGSPSTVRVNGTAGTVLGTPAATATGFSFTVGAGSSTGAVTLATADGVAASTLTPVLRLQAAGGSPGDRSVFLDQVELLDASGALVSGGIANGSFETGAPAGDFSSMPTTVTPWTFGTTAALLTPASAYAPPAPPDGTAHVALFQGVGPYVEQALSLAAGTYRVRFQVAQRQCCNGGPYDLGVQVLINGVALGATLTNTSAGYVQLVSAPFSVSSAGVFTVITAPILTAVVPNPGGLGQAITLTGANLTNPTTLTINGANALANILSNSGTVLVVRVPVTAAASGNVSITTANGTATAAFTVMAPPGNALAFDGANDHVVLPSGLNTASFTFEAWVNYQDNGTWARVFDFGTTTNNWMLLGPKAGVGYTAGSVGNIFFSLKKAGVSDQTIFTSTPMPAGRWHHLAVTLATAGAVTSGTIYLDGVAIGTNPAMTLAPTVLGTLTYSWLGRSANGDPFLKGSMDEVRVWNTARTAAEVRADMLAPATAPFPAGLLFYLNMDQGTPATTSTGDNTGLTTLYDLVSAAPAALTNFTLASGNTTSNYVQSYAMVVPVVTGSTARSATGFTVNWTAPAIGTATSYLLDVSTTPDFAAPIAGSPFATTATSYALTGLNASSAYYYRVRALNSALVQPDQGTYSNVVGQTTPLPVELTAFTATLVDRAAVRLAWATASEKNSARFEVERSTDGVAFGRIGTVAAAGSSSSARRYEWLDAKLPGGAVTLYYRLRQVDLDGTFSHSPVRTVGLAGAAEGLALYPNPAPGGAATLAGLAPGTAVAVYDALGRPVASATADASGTAALVLPAGLPVGVYVVRAGTRAIRLTVE</sequence>
<dbReference type="InterPro" id="IPR006558">
    <property type="entry name" value="LamG-like"/>
</dbReference>
<protein>
    <submittedName>
        <fullName evidence="5">Fibronectin type III domain-containing protein</fullName>
    </submittedName>
</protein>
<evidence type="ECO:0000313" key="6">
    <source>
        <dbReference type="Proteomes" id="UP000618931"/>
    </source>
</evidence>
<dbReference type="Pfam" id="PF00041">
    <property type="entry name" value="fn3"/>
    <property type="match status" value="1"/>
</dbReference>
<dbReference type="SUPFAM" id="SSF81296">
    <property type="entry name" value="E set domains"/>
    <property type="match status" value="3"/>
</dbReference>
<evidence type="ECO:0000259" key="4">
    <source>
        <dbReference type="PROSITE" id="PS50853"/>
    </source>
</evidence>
<dbReference type="SUPFAM" id="SSF49899">
    <property type="entry name" value="Concanavalin A-like lectins/glucanases"/>
    <property type="match status" value="1"/>
</dbReference>
<dbReference type="Gene3D" id="2.60.40.10">
    <property type="entry name" value="Immunoglobulins"/>
    <property type="match status" value="5"/>
</dbReference>
<dbReference type="EMBL" id="JADQDM010000013">
    <property type="protein sequence ID" value="MBF9223211.1"/>
    <property type="molecule type" value="Genomic_DNA"/>
</dbReference>
<proteinExistence type="predicted"/>
<dbReference type="Gene3D" id="2.60.120.200">
    <property type="match status" value="1"/>
</dbReference>